<dbReference type="PANTHER" id="PTHR21621">
    <property type="entry name" value="RIBOSOMAL PROTEIN S6 MODIFICATION PROTEIN"/>
    <property type="match status" value="1"/>
</dbReference>
<evidence type="ECO:0000259" key="5">
    <source>
        <dbReference type="PROSITE" id="PS50975"/>
    </source>
</evidence>
<keyword evidence="2 4" id="KW-0547">Nucleotide-binding</keyword>
<dbReference type="InterPro" id="IPR013815">
    <property type="entry name" value="ATP_grasp_subdomain_1"/>
</dbReference>
<dbReference type="GO" id="GO:0005737">
    <property type="term" value="C:cytoplasm"/>
    <property type="evidence" value="ECO:0007669"/>
    <property type="project" value="TreeGrafter"/>
</dbReference>
<dbReference type="GO" id="GO:0009432">
    <property type="term" value="P:SOS response"/>
    <property type="evidence" value="ECO:0007669"/>
    <property type="project" value="TreeGrafter"/>
</dbReference>
<evidence type="ECO:0000256" key="1">
    <source>
        <dbReference type="ARBA" id="ARBA00022723"/>
    </source>
</evidence>
<gene>
    <name evidence="6" type="ORF">UX45_C0018G0018</name>
</gene>
<dbReference type="Proteomes" id="UP000034705">
    <property type="component" value="Unassembled WGS sequence"/>
</dbReference>
<keyword evidence="3 4" id="KW-0067">ATP-binding</keyword>
<dbReference type="GO" id="GO:0046872">
    <property type="term" value="F:metal ion binding"/>
    <property type="evidence" value="ECO:0007669"/>
    <property type="project" value="UniProtKB-KW"/>
</dbReference>
<evidence type="ECO:0000256" key="2">
    <source>
        <dbReference type="ARBA" id="ARBA00022741"/>
    </source>
</evidence>
<dbReference type="InterPro" id="IPR013651">
    <property type="entry name" value="ATP-grasp_RimK-type"/>
</dbReference>
<dbReference type="GO" id="GO:0018169">
    <property type="term" value="F:ribosomal S6-glutamic acid ligase activity"/>
    <property type="evidence" value="ECO:0007669"/>
    <property type="project" value="TreeGrafter"/>
</dbReference>
<dbReference type="Gene3D" id="3.40.50.20">
    <property type="match status" value="1"/>
</dbReference>
<evidence type="ECO:0000313" key="6">
    <source>
        <dbReference type="EMBL" id="KKU32391.1"/>
    </source>
</evidence>
<sequence length="302" mass="33492">MISIGILLFSDQKNSLSCSTSAADEIIKAAQARGHRASVLLARDLTFLDEQGKMTVSHDGKRLLKFDVIIVRPNFSESPDLYAYPSQMLSLCGYKVINKWPSYSSTKNKIDQHVVAYDQDIPRADWAVGFRSHGIMQAAKKLGYPLVAKVPRGSWGHGVFFADSPEVLRPIVDFLTSRYQSPVILERFIKEADRSDIRVFVVGGKVVGSMRRKAPQDDVRSNTSNGGRGYKVKITKEEETLSIRMAELYGLDIAGIDLLRSKKGPLVMEVNANPGFKELARVTKLDIAGAIIDYAVEVAKKK</sequence>
<dbReference type="InterPro" id="IPR004666">
    <property type="entry name" value="Rp_bS6_RimK/Lys_biosynth_LsyX"/>
</dbReference>
<name>A0A0G1PHZ9_9BACT</name>
<feature type="domain" description="ATP-grasp" evidence="5">
    <location>
        <begin position="113"/>
        <end position="296"/>
    </location>
</feature>
<dbReference type="Gene3D" id="3.30.470.20">
    <property type="entry name" value="ATP-grasp fold, B domain"/>
    <property type="match status" value="1"/>
</dbReference>
<dbReference type="PATRIC" id="fig|1619001.3.peg.776"/>
<protein>
    <recommendedName>
        <fullName evidence="5">ATP-grasp domain-containing protein</fullName>
    </recommendedName>
</protein>
<organism evidence="6 7">
    <name type="scientific">Candidatus Uhrbacteria bacterium GW2011_GWF2_46_218</name>
    <dbReference type="NCBI Taxonomy" id="1619001"/>
    <lineage>
        <taxon>Bacteria</taxon>
        <taxon>Candidatus Uhriibacteriota</taxon>
    </lineage>
</organism>
<dbReference type="NCBIfam" id="TIGR00768">
    <property type="entry name" value="rimK_fam"/>
    <property type="match status" value="1"/>
</dbReference>
<dbReference type="Gene3D" id="3.30.1490.20">
    <property type="entry name" value="ATP-grasp fold, A domain"/>
    <property type="match status" value="1"/>
</dbReference>
<keyword evidence="1" id="KW-0479">Metal-binding</keyword>
<evidence type="ECO:0000256" key="4">
    <source>
        <dbReference type="PROSITE-ProRule" id="PRU00409"/>
    </source>
</evidence>
<comment type="caution">
    <text evidence="6">The sequence shown here is derived from an EMBL/GenBank/DDBJ whole genome shotgun (WGS) entry which is preliminary data.</text>
</comment>
<dbReference type="GO" id="GO:0005524">
    <property type="term" value="F:ATP binding"/>
    <property type="evidence" value="ECO:0007669"/>
    <property type="project" value="UniProtKB-UniRule"/>
</dbReference>
<evidence type="ECO:0000256" key="3">
    <source>
        <dbReference type="ARBA" id="ARBA00022840"/>
    </source>
</evidence>
<accession>A0A0G1PHZ9</accession>
<dbReference type="AlphaFoldDB" id="A0A0G1PHZ9"/>
<reference evidence="6 7" key="1">
    <citation type="journal article" date="2015" name="Nature">
        <title>rRNA introns, odd ribosomes, and small enigmatic genomes across a large radiation of phyla.</title>
        <authorList>
            <person name="Brown C.T."/>
            <person name="Hug L.A."/>
            <person name="Thomas B.C."/>
            <person name="Sharon I."/>
            <person name="Castelle C.J."/>
            <person name="Singh A."/>
            <person name="Wilkins M.J."/>
            <person name="Williams K.H."/>
            <person name="Banfield J.F."/>
        </authorList>
    </citation>
    <scope>NUCLEOTIDE SEQUENCE [LARGE SCALE GENOMIC DNA]</scope>
</reference>
<proteinExistence type="predicted"/>
<dbReference type="SUPFAM" id="SSF56059">
    <property type="entry name" value="Glutathione synthetase ATP-binding domain-like"/>
    <property type="match status" value="1"/>
</dbReference>
<dbReference type="PROSITE" id="PS50975">
    <property type="entry name" value="ATP_GRASP"/>
    <property type="match status" value="1"/>
</dbReference>
<dbReference type="Pfam" id="PF08443">
    <property type="entry name" value="RimK"/>
    <property type="match status" value="1"/>
</dbReference>
<dbReference type="InterPro" id="IPR011761">
    <property type="entry name" value="ATP-grasp"/>
</dbReference>
<evidence type="ECO:0000313" key="7">
    <source>
        <dbReference type="Proteomes" id="UP000034705"/>
    </source>
</evidence>
<dbReference type="PANTHER" id="PTHR21621:SF0">
    <property type="entry name" value="BETA-CITRYLGLUTAMATE SYNTHASE B-RELATED"/>
    <property type="match status" value="1"/>
</dbReference>
<dbReference type="EMBL" id="LCMG01000018">
    <property type="protein sequence ID" value="KKU32391.1"/>
    <property type="molecule type" value="Genomic_DNA"/>
</dbReference>